<dbReference type="RefSeq" id="WP_062246924.1">
    <property type="nucleotide sequence ID" value="NZ_MRCA01000008.1"/>
</dbReference>
<keyword evidence="4" id="KW-1185">Reference proteome</keyword>
<dbReference type="GO" id="GO:0046914">
    <property type="term" value="F:transition metal ion binding"/>
    <property type="evidence" value="ECO:0007669"/>
    <property type="project" value="InterPro"/>
</dbReference>
<reference evidence="3 4" key="1">
    <citation type="submission" date="2016-11" db="EMBL/GenBank/DDBJ databases">
        <title>Draft Genome Sequences of Nine Cyanobacterial Strains from Diverse Habitats.</title>
        <authorList>
            <person name="Zhu T."/>
            <person name="Hou S."/>
            <person name="Lu X."/>
            <person name="Hess W.R."/>
        </authorList>
    </citation>
    <scope>NUCLEOTIDE SEQUENCE [LARGE SCALE GENOMIC DNA]</scope>
    <source>
        <strain evidence="3 4">NIES-592</strain>
    </source>
</reference>
<evidence type="ECO:0000259" key="2">
    <source>
        <dbReference type="SMART" id="SM00899"/>
    </source>
</evidence>
<gene>
    <name evidence="3" type="ORF">NIES592_15465</name>
</gene>
<evidence type="ECO:0000313" key="3">
    <source>
        <dbReference type="EMBL" id="OKH13029.1"/>
    </source>
</evidence>
<dbReference type="Gene3D" id="2.30.30.90">
    <property type="match status" value="1"/>
</dbReference>
<dbReference type="OrthoDB" id="532181at2"/>
<organism evidence="3 4">
    <name type="scientific">Fischerella major NIES-592</name>
    <dbReference type="NCBI Taxonomy" id="210994"/>
    <lineage>
        <taxon>Bacteria</taxon>
        <taxon>Bacillati</taxon>
        <taxon>Cyanobacteriota</taxon>
        <taxon>Cyanophyceae</taxon>
        <taxon>Nostocales</taxon>
        <taxon>Hapalosiphonaceae</taxon>
        <taxon>Fischerella</taxon>
    </lineage>
</organism>
<evidence type="ECO:0000313" key="4">
    <source>
        <dbReference type="Proteomes" id="UP000186391"/>
    </source>
</evidence>
<evidence type="ECO:0000256" key="1">
    <source>
        <dbReference type="ARBA" id="ARBA00023004"/>
    </source>
</evidence>
<feature type="domain" description="Ferrous iron transporter FeoA-like" evidence="2">
    <location>
        <begin position="10"/>
        <end position="80"/>
    </location>
</feature>
<accession>A0A1U7GXH1</accession>
<comment type="caution">
    <text evidence="3">The sequence shown here is derived from an EMBL/GenBank/DDBJ whole genome shotgun (WGS) entry which is preliminary data.</text>
</comment>
<dbReference type="Pfam" id="PF04023">
    <property type="entry name" value="FeoA"/>
    <property type="match status" value="1"/>
</dbReference>
<sequence length="83" mass="9429">MFNGFNVTGSSLELLKIGEQGIIQFCNTQDEKILNQVISLGLTPGTYFTVEQEFPNVVINLRQGRIKISKEIARNIYVRIVNR</sequence>
<proteinExistence type="predicted"/>
<protein>
    <submittedName>
        <fullName evidence="3">Ferrous iron transport protein A</fullName>
    </submittedName>
</protein>
<name>A0A1U7GXH1_9CYAN</name>
<dbReference type="InterPro" id="IPR038157">
    <property type="entry name" value="FeoA_core_dom"/>
</dbReference>
<dbReference type="EMBL" id="MRCA01000008">
    <property type="protein sequence ID" value="OKH13029.1"/>
    <property type="molecule type" value="Genomic_DNA"/>
</dbReference>
<dbReference type="SMART" id="SM00899">
    <property type="entry name" value="FeoA"/>
    <property type="match status" value="1"/>
</dbReference>
<dbReference type="InterPro" id="IPR007167">
    <property type="entry name" value="Fe-transptr_FeoA-like"/>
</dbReference>
<dbReference type="AlphaFoldDB" id="A0A1U7GXH1"/>
<dbReference type="SUPFAM" id="SSF50037">
    <property type="entry name" value="C-terminal domain of transcriptional repressors"/>
    <property type="match status" value="1"/>
</dbReference>
<dbReference type="Proteomes" id="UP000186391">
    <property type="component" value="Unassembled WGS sequence"/>
</dbReference>
<dbReference type="InterPro" id="IPR008988">
    <property type="entry name" value="Transcriptional_repressor_C"/>
</dbReference>
<keyword evidence="1" id="KW-0408">Iron</keyword>